<name>A0A1E4RKV7_9ASCO</name>
<dbReference type="EMBL" id="KV454540">
    <property type="protein sequence ID" value="ODV67715.1"/>
    <property type="molecule type" value="Genomic_DNA"/>
</dbReference>
<reference evidence="2" key="1">
    <citation type="submission" date="2016-05" db="EMBL/GenBank/DDBJ databases">
        <title>Comparative genomics of biotechnologically important yeasts.</title>
        <authorList>
            <consortium name="DOE Joint Genome Institute"/>
            <person name="Riley R."/>
            <person name="Haridas S."/>
            <person name="Wolfe K.H."/>
            <person name="Lopes M.R."/>
            <person name="Hittinger C.T."/>
            <person name="Goker M."/>
            <person name="Salamov A."/>
            <person name="Wisecaver J."/>
            <person name="Long T.M."/>
            <person name="Aerts A.L."/>
            <person name="Barry K."/>
            <person name="Choi C."/>
            <person name="Clum A."/>
            <person name="Coughlan A.Y."/>
            <person name="Deshpande S."/>
            <person name="Douglass A.P."/>
            <person name="Hanson S.J."/>
            <person name="Klenk H.-P."/>
            <person name="Labutti K."/>
            <person name="Lapidus A."/>
            <person name="Lindquist E."/>
            <person name="Lipzen A."/>
            <person name="Meier-Kolthoff J.P."/>
            <person name="Ohm R.A."/>
            <person name="Otillar R.P."/>
            <person name="Pangilinan J."/>
            <person name="Peng Y."/>
            <person name="Rokas A."/>
            <person name="Rosa C.A."/>
            <person name="Scheuner C."/>
            <person name="Sibirny A.A."/>
            <person name="Slot J.C."/>
            <person name="Stielow J.B."/>
            <person name="Sun H."/>
            <person name="Kurtzman C.P."/>
            <person name="Blackwell M."/>
            <person name="Grigoriev I.V."/>
            <person name="Jeffries T.W."/>
        </authorList>
    </citation>
    <scope>NUCLEOTIDE SEQUENCE [LARGE SCALE GENOMIC DNA]</scope>
    <source>
        <strain evidence="2">NRRL Y-1933</strain>
    </source>
</reference>
<dbReference type="RefSeq" id="XP_020076782.1">
    <property type="nucleotide sequence ID" value="XM_020221071.1"/>
</dbReference>
<accession>A0A1E4RKV7</accession>
<sequence>MNAHSTHQTSLPVITEPLTPKSHHTFWLARQQQVDTSIFTRCKILSTNRLLDKSTLPFANCLTLKMVVGRALKSSLSLAVHVFKKTYGSDCSS</sequence>
<evidence type="ECO:0000313" key="1">
    <source>
        <dbReference type="EMBL" id="ODV67715.1"/>
    </source>
</evidence>
<dbReference type="GeneID" id="30995621"/>
<protein>
    <submittedName>
        <fullName evidence="1">Uncharacterized protein</fullName>
    </submittedName>
</protein>
<organism evidence="1 2">
    <name type="scientific">Hyphopichia burtonii NRRL Y-1933</name>
    <dbReference type="NCBI Taxonomy" id="984485"/>
    <lineage>
        <taxon>Eukaryota</taxon>
        <taxon>Fungi</taxon>
        <taxon>Dikarya</taxon>
        <taxon>Ascomycota</taxon>
        <taxon>Saccharomycotina</taxon>
        <taxon>Pichiomycetes</taxon>
        <taxon>Debaryomycetaceae</taxon>
        <taxon>Hyphopichia</taxon>
    </lineage>
</organism>
<gene>
    <name evidence="1" type="ORF">HYPBUDRAFT_152536</name>
</gene>
<dbReference type="Proteomes" id="UP000095085">
    <property type="component" value="Unassembled WGS sequence"/>
</dbReference>
<dbReference type="AlphaFoldDB" id="A0A1E4RKV7"/>
<proteinExistence type="predicted"/>
<keyword evidence="2" id="KW-1185">Reference proteome</keyword>
<evidence type="ECO:0000313" key="2">
    <source>
        <dbReference type="Proteomes" id="UP000095085"/>
    </source>
</evidence>